<feature type="transmembrane region" description="Helical" evidence="1">
    <location>
        <begin position="12"/>
        <end position="34"/>
    </location>
</feature>
<accession>A0AA46DY10</accession>
<feature type="transmembrane region" description="Helical" evidence="1">
    <location>
        <begin position="226"/>
        <end position="242"/>
    </location>
</feature>
<dbReference type="RefSeq" id="WP_134113356.1">
    <property type="nucleotide sequence ID" value="NZ_SOBG01000006.1"/>
</dbReference>
<feature type="transmembrane region" description="Helical" evidence="1">
    <location>
        <begin position="87"/>
        <end position="104"/>
    </location>
</feature>
<comment type="caution">
    <text evidence="2">The sequence shown here is derived from an EMBL/GenBank/DDBJ whole genome shotgun (WGS) entry which is preliminary data.</text>
</comment>
<dbReference type="EMBL" id="SOBG01000006">
    <property type="protein sequence ID" value="TDT69144.1"/>
    <property type="molecule type" value="Genomic_DNA"/>
</dbReference>
<protein>
    <submittedName>
        <fullName evidence="2">Membrane protein</fullName>
    </submittedName>
</protein>
<evidence type="ECO:0000256" key="1">
    <source>
        <dbReference type="SAM" id="Phobius"/>
    </source>
</evidence>
<dbReference type="AlphaFoldDB" id="A0AA46DY10"/>
<evidence type="ECO:0000313" key="2">
    <source>
        <dbReference type="EMBL" id="TDT69144.1"/>
    </source>
</evidence>
<keyword evidence="1" id="KW-0812">Transmembrane</keyword>
<feature type="transmembrane region" description="Helical" evidence="1">
    <location>
        <begin position="193"/>
        <end position="214"/>
    </location>
</feature>
<keyword evidence="1" id="KW-0472">Membrane</keyword>
<keyword evidence="3" id="KW-1185">Reference proteome</keyword>
<feature type="transmembrane region" description="Helical" evidence="1">
    <location>
        <begin position="55"/>
        <end position="81"/>
    </location>
</feature>
<organism evidence="2 3">
    <name type="scientific">Hypnocyclicus thermotrophus</name>
    <dbReference type="NCBI Taxonomy" id="1627895"/>
    <lineage>
        <taxon>Bacteria</taxon>
        <taxon>Fusobacteriati</taxon>
        <taxon>Fusobacteriota</taxon>
        <taxon>Fusobacteriia</taxon>
        <taxon>Fusobacteriales</taxon>
        <taxon>Fusobacteriaceae</taxon>
        <taxon>Hypnocyclicus</taxon>
    </lineage>
</organism>
<dbReference type="Proteomes" id="UP000294678">
    <property type="component" value="Unassembled WGS sequence"/>
</dbReference>
<proteinExistence type="predicted"/>
<feature type="transmembrane region" description="Helical" evidence="1">
    <location>
        <begin position="116"/>
        <end position="135"/>
    </location>
</feature>
<dbReference type="Pfam" id="PF04018">
    <property type="entry name" value="VCA0040-like"/>
    <property type="match status" value="1"/>
</dbReference>
<reference evidence="2 3" key="1">
    <citation type="submission" date="2019-03" db="EMBL/GenBank/DDBJ databases">
        <title>Genomic Encyclopedia of Type Strains, Phase IV (KMG-IV): sequencing the most valuable type-strain genomes for metagenomic binning, comparative biology and taxonomic classification.</title>
        <authorList>
            <person name="Goeker M."/>
        </authorList>
    </citation>
    <scope>NUCLEOTIDE SEQUENCE [LARGE SCALE GENOMIC DNA]</scope>
    <source>
        <strain evidence="2 3">DSM 100055</strain>
    </source>
</reference>
<name>A0AA46DY10_9FUSO</name>
<feature type="transmembrane region" description="Helical" evidence="1">
    <location>
        <begin position="248"/>
        <end position="266"/>
    </location>
</feature>
<dbReference type="InterPro" id="IPR007163">
    <property type="entry name" value="VCA0040-like"/>
</dbReference>
<keyword evidence="1" id="KW-1133">Transmembrane helix</keyword>
<sequence length="267" mass="29553">MEYIKNILKGSAIGAANIIPGVSGGTLAFVLGIYDKLTEAIGEFFEVDNKKRIEFIKFLIQIGIGVIIGILIFSKIIEYMYNNYNEATNFFFIGLIIPSVFFISKKEKVRIKSINFLFLVLGMLIVIGLGYFNGFQRIESGIINMSTVYLIKLFFCGIIAAGTMVMPGVSGSLILLLLGEYHNVIGFVNNLNILPLSVIGIGAILGIVIFARIIDFLLKTHREQTILFIIGLILASIIEIYPGITFSMLILDIISIILGMFIVYKIS</sequence>
<dbReference type="PANTHER" id="PTHR37308">
    <property type="entry name" value="INTEGRAL MEMBRANE PROTEIN"/>
    <property type="match status" value="1"/>
</dbReference>
<dbReference type="PANTHER" id="PTHR37308:SF1">
    <property type="entry name" value="POLYPRENYL-PHOSPHATE TRANSPORTER"/>
    <property type="match status" value="1"/>
</dbReference>
<gene>
    <name evidence="2" type="ORF">EV215_1486</name>
</gene>
<evidence type="ECO:0000313" key="3">
    <source>
        <dbReference type="Proteomes" id="UP000294678"/>
    </source>
</evidence>